<dbReference type="EMBL" id="UFVR01000004">
    <property type="protein sequence ID" value="SUX46347.1"/>
    <property type="molecule type" value="Genomic_DNA"/>
</dbReference>
<proteinExistence type="predicted"/>
<organism evidence="1 2">
    <name type="scientific">Chryseobacterium indoltheticum</name>
    <dbReference type="NCBI Taxonomy" id="254"/>
    <lineage>
        <taxon>Bacteria</taxon>
        <taxon>Pseudomonadati</taxon>
        <taxon>Bacteroidota</taxon>
        <taxon>Flavobacteriia</taxon>
        <taxon>Flavobacteriales</taxon>
        <taxon>Weeksellaceae</taxon>
        <taxon>Chryseobacterium group</taxon>
        <taxon>Chryseobacterium</taxon>
    </lineage>
</organism>
<name>A0A381FIJ6_9FLAO</name>
<evidence type="ECO:0000313" key="1">
    <source>
        <dbReference type="EMBL" id="SUX46347.1"/>
    </source>
</evidence>
<accession>A0A381FIJ6</accession>
<gene>
    <name evidence="1" type="ORF">NCTC13532_01880</name>
</gene>
<evidence type="ECO:0000313" key="2">
    <source>
        <dbReference type="Proteomes" id="UP000254282"/>
    </source>
</evidence>
<protein>
    <submittedName>
        <fullName evidence="1">Uncharacterized protein</fullName>
    </submittedName>
</protein>
<dbReference type="RefSeq" id="WP_115620107.1">
    <property type="nucleotide sequence ID" value="NZ_UFVR01000004.1"/>
</dbReference>
<dbReference type="AlphaFoldDB" id="A0A381FIJ6"/>
<dbReference type="Proteomes" id="UP000254282">
    <property type="component" value="Unassembled WGS sequence"/>
</dbReference>
<reference evidence="1 2" key="1">
    <citation type="submission" date="2018-06" db="EMBL/GenBank/DDBJ databases">
        <authorList>
            <consortium name="Pathogen Informatics"/>
            <person name="Doyle S."/>
        </authorList>
    </citation>
    <scope>NUCLEOTIDE SEQUENCE [LARGE SCALE GENOMIC DNA]</scope>
    <source>
        <strain evidence="1 2">NCTC13532</strain>
    </source>
</reference>
<sequence>MNTTEKIDYFRNIVEIQLEDIALSLKTNQNDTNTFILKFNNSVYELFNSTFLLLNGKYLESGGTILSSLWERNLTLEYIYLDFEIRKSAYQNHSKLKKSPWKIFQMVKEITDFQNHPTLSDNLKFDLYYIQYTILCAIKHGNPHTFSYLNREENHSVIGLKIFDESVDEDLITFLKIQALTIVIEFISNYYSFSKNDKKTKFINLIDIDFKNFVKVLDLNVPRIINADENEYEEETWNYFDNL</sequence>